<evidence type="ECO:0000256" key="4">
    <source>
        <dbReference type="PIRSR" id="PIRSR004846-1"/>
    </source>
</evidence>
<dbReference type="EMBL" id="JAKMUZ010000007">
    <property type="protein sequence ID" value="MCZ9295907.1"/>
    <property type="molecule type" value="Genomic_DNA"/>
</dbReference>
<name>A0A9X3LXS1_9CORY</name>
<evidence type="ECO:0000313" key="9">
    <source>
        <dbReference type="Proteomes" id="UP001371299"/>
    </source>
</evidence>
<comment type="similarity">
    <text evidence="1">Belongs to the bacterial solute-binding protein ModA family.</text>
</comment>
<dbReference type="PANTHER" id="PTHR30632:SF0">
    <property type="entry name" value="SULFATE-BINDING PROTEIN"/>
    <property type="match status" value="1"/>
</dbReference>
<dbReference type="Gene3D" id="3.40.190.10">
    <property type="entry name" value="Periplasmic binding protein-like II"/>
    <property type="match status" value="2"/>
</dbReference>
<dbReference type="Proteomes" id="UP001146439">
    <property type="component" value="Unassembled WGS sequence"/>
</dbReference>
<dbReference type="GO" id="GO:0015689">
    <property type="term" value="P:molybdate ion transport"/>
    <property type="evidence" value="ECO:0007669"/>
    <property type="project" value="InterPro"/>
</dbReference>
<dbReference type="InterPro" id="IPR005950">
    <property type="entry name" value="ModA"/>
</dbReference>
<dbReference type="PROSITE" id="PS51257">
    <property type="entry name" value="PROKAR_LIPOPROTEIN"/>
    <property type="match status" value="1"/>
</dbReference>
<proteinExistence type="inferred from homology"/>
<evidence type="ECO:0000256" key="1">
    <source>
        <dbReference type="ARBA" id="ARBA00009175"/>
    </source>
</evidence>
<organism evidence="6 8">
    <name type="scientific">Corynebacterium yonathiae</name>
    <dbReference type="NCBI Taxonomy" id="2913504"/>
    <lineage>
        <taxon>Bacteria</taxon>
        <taxon>Bacillati</taxon>
        <taxon>Actinomycetota</taxon>
        <taxon>Actinomycetes</taxon>
        <taxon>Mycobacteriales</taxon>
        <taxon>Corynebacteriaceae</taxon>
        <taxon>Corynebacterium</taxon>
    </lineage>
</organism>
<keyword evidence="3 5" id="KW-0732">Signal</keyword>
<sequence>MQKRVTVLLVALGIALSACAPQTSVTSPQDATDPTLNVLAASSTRVINEELTQRAGQLESPVILSFENGGSSDLVSKLGEGAPADLLLTASKKTMDKAVQDGTVTTPEVLATNVMVMVVPKGNPAGIHSVHDLSHSHHFVLCDPQVPCGDISSQIIDDQQLDVHPSSQERQVADVLGKVASGEADAGWVYSTDAAAAGNDVEVIDIPGAEKFSNQILGAVATDASHPDQARAVLEVLGSDFNSTWRDLGFTPAE</sequence>
<comment type="caution">
    <text evidence="6">The sequence shown here is derived from an EMBL/GenBank/DDBJ whole genome shotgun (WGS) entry which is preliminary data.</text>
</comment>
<feature type="binding site" evidence="4">
    <location>
        <position position="172"/>
    </location>
    <ligand>
        <name>molybdate</name>
        <dbReference type="ChEBI" id="CHEBI:36264"/>
    </ligand>
</feature>
<keyword evidence="4" id="KW-0500">Molybdenum</keyword>
<reference evidence="6" key="1">
    <citation type="submission" date="2022-02" db="EMBL/GenBank/DDBJ databases">
        <title>Corynebacterium sp. from urogenital microbiome.</title>
        <authorList>
            <person name="Cappelli E.A."/>
            <person name="Ribeiro T.G."/>
            <person name="Peixe L."/>
        </authorList>
    </citation>
    <scope>NUCLEOTIDE SEQUENCE</scope>
    <source>
        <strain evidence="6">C21Ua_68</strain>
    </source>
</reference>
<dbReference type="SUPFAM" id="SSF53850">
    <property type="entry name" value="Periplasmic binding protein-like II"/>
    <property type="match status" value="1"/>
</dbReference>
<dbReference type="AlphaFoldDB" id="A0A9X3LXS1"/>
<evidence type="ECO:0000313" key="6">
    <source>
        <dbReference type="EMBL" id="MCZ9295907.1"/>
    </source>
</evidence>
<evidence type="ECO:0000256" key="5">
    <source>
        <dbReference type="SAM" id="SignalP"/>
    </source>
</evidence>
<feature type="binding site" evidence="4">
    <location>
        <position position="190"/>
    </location>
    <ligand>
        <name>molybdate</name>
        <dbReference type="ChEBI" id="CHEBI:36264"/>
    </ligand>
</feature>
<keyword evidence="9" id="KW-1185">Reference proteome</keyword>
<dbReference type="PIRSF" id="PIRSF004846">
    <property type="entry name" value="ModA"/>
    <property type="match status" value="1"/>
</dbReference>
<dbReference type="GO" id="GO:0030973">
    <property type="term" value="F:molybdate ion binding"/>
    <property type="evidence" value="ECO:0007669"/>
    <property type="project" value="TreeGrafter"/>
</dbReference>
<dbReference type="GO" id="GO:0046872">
    <property type="term" value="F:metal ion binding"/>
    <property type="evidence" value="ECO:0007669"/>
    <property type="project" value="UniProtKB-KW"/>
</dbReference>
<dbReference type="RefSeq" id="WP_238801041.1">
    <property type="nucleotide sequence ID" value="NZ_JAKMUZ010000007.1"/>
</dbReference>
<keyword evidence="2 4" id="KW-0479">Metal-binding</keyword>
<evidence type="ECO:0000256" key="2">
    <source>
        <dbReference type="ARBA" id="ARBA00022723"/>
    </source>
</evidence>
<gene>
    <name evidence="6" type="primary">modA</name>
    <name evidence="6" type="ORF">L8V22_04940</name>
    <name evidence="7" type="ORF">WMQ01_08480</name>
</gene>
<evidence type="ECO:0000313" key="7">
    <source>
        <dbReference type="EMBL" id="MEK0146101.1"/>
    </source>
</evidence>
<dbReference type="Pfam" id="PF13531">
    <property type="entry name" value="SBP_bac_11"/>
    <property type="match status" value="1"/>
</dbReference>
<feature type="binding site" evidence="4">
    <location>
        <position position="71"/>
    </location>
    <ligand>
        <name>molybdate</name>
        <dbReference type="ChEBI" id="CHEBI:36264"/>
    </ligand>
</feature>
<evidence type="ECO:0000256" key="3">
    <source>
        <dbReference type="ARBA" id="ARBA00022729"/>
    </source>
</evidence>
<feature type="binding site" evidence="4">
    <location>
        <position position="43"/>
    </location>
    <ligand>
        <name>molybdate</name>
        <dbReference type="ChEBI" id="CHEBI:36264"/>
    </ligand>
</feature>
<dbReference type="InterPro" id="IPR050682">
    <property type="entry name" value="ModA/WtpA"/>
</dbReference>
<accession>A0A9X3LXS1</accession>
<dbReference type="NCBIfam" id="TIGR01256">
    <property type="entry name" value="modA"/>
    <property type="match status" value="1"/>
</dbReference>
<protein>
    <submittedName>
        <fullName evidence="6">Molybdate ABC transporter substrate-binding protein</fullName>
    </submittedName>
</protein>
<dbReference type="PANTHER" id="PTHR30632">
    <property type="entry name" value="MOLYBDATE-BINDING PERIPLASMIC PROTEIN"/>
    <property type="match status" value="1"/>
</dbReference>
<dbReference type="EMBL" id="JBBMGJ010000016">
    <property type="protein sequence ID" value="MEK0146101.1"/>
    <property type="molecule type" value="Genomic_DNA"/>
</dbReference>
<dbReference type="Proteomes" id="UP001371299">
    <property type="component" value="Unassembled WGS sequence"/>
</dbReference>
<reference evidence="7 9" key="2">
    <citation type="submission" date="2024-01" db="EMBL/GenBank/DDBJ databases">
        <title>Description of two novel Corynebacterium species isolated from human nasal passages and skin.</title>
        <authorList>
            <person name="Popowitch E."/>
            <person name="Tran T.H."/>
            <person name="Escapa I.F."/>
            <person name="Bhatt E."/>
            <person name="Sozat A.K."/>
            <person name="Roberts A.Q."/>
            <person name="Segre J.A."/>
            <person name="Kong H."/>
            <person name="Conlan S."/>
            <person name="Lemon K.P."/>
            <person name="Kelly M.S."/>
        </authorList>
    </citation>
    <scope>NUCLEOTIDE SEQUENCE [LARGE SCALE GENOMIC DNA]</scope>
    <source>
        <strain evidence="7 9">KPL2619</strain>
    </source>
</reference>
<feature type="chain" id="PRO_5040825024" evidence="5">
    <location>
        <begin position="21"/>
        <end position="254"/>
    </location>
</feature>
<evidence type="ECO:0000313" key="8">
    <source>
        <dbReference type="Proteomes" id="UP001146439"/>
    </source>
</evidence>
<feature type="signal peptide" evidence="5">
    <location>
        <begin position="1"/>
        <end position="20"/>
    </location>
</feature>